<gene>
    <name evidence="3" type="ORF">CLV40_101401</name>
</gene>
<reference evidence="3 4" key="1">
    <citation type="submission" date="2018-02" db="EMBL/GenBank/DDBJ databases">
        <title>Genomic Encyclopedia of Archaeal and Bacterial Type Strains, Phase II (KMG-II): from individual species to whole genera.</title>
        <authorList>
            <person name="Goeker M."/>
        </authorList>
    </citation>
    <scope>NUCLEOTIDE SEQUENCE [LARGE SCALE GENOMIC DNA]</scope>
    <source>
        <strain evidence="3 4">YU 961-1</strain>
    </source>
</reference>
<evidence type="ECO:0000313" key="4">
    <source>
        <dbReference type="Proteomes" id="UP000239203"/>
    </source>
</evidence>
<dbReference type="EMBL" id="PTIX01000001">
    <property type="protein sequence ID" value="PPK71212.1"/>
    <property type="molecule type" value="Genomic_DNA"/>
</dbReference>
<keyword evidence="2" id="KW-0560">Oxidoreductase</keyword>
<dbReference type="PANTHER" id="PTHR43391:SF26">
    <property type="entry name" value="BLL7251 PROTEIN"/>
    <property type="match status" value="1"/>
</dbReference>
<dbReference type="AlphaFoldDB" id="A0A2S6H147"/>
<dbReference type="SUPFAM" id="SSF51735">
    <property type="entry name" value="NAD(P)-binding Rossmann-fold domains"/>
    <property type="match status" value="1"/>
</dbReference>
<dbReference type="InterPro" id="IPR020904">
    <property type="entry name" value="Sc_DH/Rdtase_CS"/>
</dbReference>
<protein>
    <submittedName>
        <fullName evidence="3">NADP-dependent 3-hydroxy acid dehydrogenase YdfG</fullName>
    </submittedName>
</protein>
<dbReference type="InterPro" id="IPR002347">
    <property type="entry name" value="SDR_fam"/>
</dbReference>
<evidence type="ECO:0000256" key="1">
    <source>
        <dbReference type="ARBA" id="ARBA00006484"/>
    </source>
</evidence>
<dbReference type="CDD" id="cd05233">
    <property type="entry name" value="SDR_c"/>
    <property type="match status" value="1"/>
</dbReference>
<organism evidence="3 4">
    <name type="scientific">Actinokineospora auranticolor</name>
    <dbReference type="NCBI Taxonomy" id="155976"/>
    <lineage>
        <taxon>Bacteria</taxon>
        <taxon>Bacillati</taxon>
        <taxon>Actinomycetota</taxon>
        <taxon>Actinomycetes</taxon>
        <taxon>Pseudonocardiales</taxon>
        <taxon>Pseudonocardiaceae</taxon>
        <taxon>Actinokineospora</taxon>
    </lineage>
</organism>
<dbReference type="Pfam" id="PF00106">
    <property type="entry name" value="adh_short"/>
    <property type="match status" value="1"/>
</dbReference>
<evidence type="ECO:0000256" key="2">
    <source>
        <dbReference type="ARBA" id="ARBA00023002"/>
    </source>
</evidence>
<sequence length="279" mass="28678">MELTGRVAVLTGAGHGIGAAMARRFAAAGARGVVVSDLDGTAAAGVAEEINAAGGRAVSRPADAADKAELRGLAALAVSEFGGLDVFCSNAGIAFGTGVHADDEHWRRSFDLNVLQHVYAAQAALPAMLSARSGYLVITASSAGLLSLPGDAPYSVTKHAAVALAEWLAVTYRSRGIRVSALCPLGVRTPFLVDGVRANHPAANAVVSMGPLLEPEEVAESVLTAMAHEKLLILPHPSAGVDYAHKAACPDEWLRETVATLPTMQAPQPVRLGQPNGRG</sequence>
<dbReference type="Proteomes" id="UP000239203">
    <property type="component" value="Unassembled WGS sequence"/>
</dbReference>
<dbReference type="PROSITE" id="PS00061">
    <property type="entry name" value="ADH_SHORT"/>
    <property type="match status" value="1"/>
</dbReference>
<accession>A0A2S6H147</accession>
<name>A0A2S6H147_9PSEU</name>
<dbReference type="PRINTS" id="PR00081">
    <property type="entry name" value="GDHRDH"/>
</dbReference>
<comment type="caution">
    <text evidence="3">The sequence shown here is derived from an EMBL/GenBank/DDBJ whole genome shotgun (WGS) entry which is preliminary data.</text>
</comment>
<keyword evidence="4" id="KW-1185">Reference proteome</keyword>
<dbReference type="GO" id="GO:0016491">
    <property type="term" value="F:oxidoreductase activity"/>
    <property type="evidence" value="ECO:0007669"/>
    <property type="project" value="UniProtKB-KW"/>
</dbReference>
<dbReference type="InterPro" id="IPR036291">
    <property type="entry name" value="NAD(P)-bd_dom_sf"/>
</dbReference>
<dbReference type="Gene3D" id="3.40.50.720">
    <property type="entry name" value="NAD(P)-binding Rossmann-like Domain"/>
    <property type="match status" value="1"/>
</dbReference>
<dbReference type="OrthoDB" id="7064009at2"/>
<proteinExistence type="inferred from homology"/>
<dbReference type="RefSeq" id="WP_104476241.1">
    <property type="nucleotide sequence ID" value="NZ_CP154825.1"/>
</dbReference>
<comment type="similarity">
    <text evidence="1">Belongs to the short-chain dehydrogenases/reductases (SDR) family.</text>
</comment>
<evidence type="ECO:0000313" key="3">
    <source>
        <dbReference type="EMBL" id="PPK71212.1"/>
    </source>
</evidence>
<dbReference type="PANTHER" id="PTHR43391">
    <property type="entry name" value="RETINOL DEHYDROGENASE-RELATED"/>
    <property type="match status" value="1"/>
</dbReference>